<feature type="non-terminal residue" evidence="22">
    <location>
        <position position="279"/>
    </location>
</feature>
<evidence type="ECO:0000256" key="11">
    <source>
        <dbReference type="ARBA" id="ARBA00047814"/>
    </source>
</evidence>
<evidence type="ECO:0000256" key="18">
    <source>
        <dbReference type="ARBA" id="ARBA00049561"/>
    </source>
</evidence>
<evidence type="ECO:0000256" key="1">
    <source>
        <dbReference type="ARBA" id="ARBA00000091"/>
    </source>
</evidence>
<comment type="catalytic activity">
    <reaction evidence="10">
        <text>1-hexadecanoyl-sn-glycero-3-phosphate + (9Z)-octadecenoyl-CoA = 1-hexadecanoyl-2-(9Z-octadecenoyl)-sn-glycero-3-phosphate + CoA</text>
        <dbReference type="Rhea" id="RHEA:33187"/>
        <dbReference type="ChEBI" id="CHEBI:57287"/>
        <dbReference type="ChEBI" id="CHEBI:57387"/>
        <dbReference type="ChEBI" id="CHEBI:57518"/>
        <dbReference type="ChEBI" id="CHEBI:64839"/>
    </reaction>
    <physiologicalReaction direction="left-to-right" evidence="10">
        <dbReference type="Rhea" id="RHEA:33188"/>
    </physiologicalReaction>
</comment>
<keyword evidence="19" id="KW-0594">Phospholipid biosynthesis</keyword>
<evidence type="ECO:0000256" key="10">
    <source>
        <dbReference type="ARBA" id="ARBA00047525"/>
    </source>
</evidence>
<dbReference type="GO" id="GO:0003841">
    <property type="term" value="F:1-acylglycerol-3-phosphate O-acyltransferase activity"/>
    <property type="evidence" value="ECO:0007669"/>
    <property type="project" value="UniProtKB-UniRule"/>
</dbReference>
<name>A0A7L0W4D5_ALELA</name>
<keyword evidence="19" id="KW-1208">Phospholipid metabolism</keyword>
<evidence type="ECO:0000313" key="23">
    <source>
        <dbReference type="Proteomes" id="UP000562322"/>
    </source>
</evidence>
<feature type="domain" description="Phospholipid/glycerol acyltransferase" evidence="21">
    <location>
        <begin position="96"/>
        <end position="211"/>
    </location>
</feature>
<dbReference type="SUPFAM" id="SSF69593">
    <property type="entry name" value="Glycerol-3-phosphate (1)-acyltransferase"/>
    <property type="match status" value="1"/>
</dbReference>
<comment type="catalytic activity">
    <reaction evidence="16">
        <text>1-(9Z-octadecenoyl)-sn-glycero-3-phosphate + (9Z,12Z)-octadecadienoyl-CoA = 1-(9Z)-octadecenoyl-2-(9Z,12Z)-octadecadienoyl-sn-glycero-3-phosphate + CoA</text>
        <dbReference type="Rhea" id="RHEA:37159"/>
        <dbReference type="ChEBI" id="CHEBI:57287"/>
        <dbReference type="ChEBI" id="CHEBI:57383"/>
        <dbReference type="ChEBI" id="CHEBI:74544"/>
        <dbReference type="ChEBI" id="CHEBI:74563"/>
    </reaction>
    <physiologicalReaction direction="left-to-right" evidence="16">
        <dbReference type="Rhea" id="RHEA:37160"/>
    </physiologicalReaction>
</comment>
<dbReference type="SMART" id="SM00563">
    <property type="entry name" value="PlsC"/>
    <property type="match status" value="1"/>
</dbReference>
<feature type="transmembrane region" description="Helical" evidence="20">
    <location>
        <begin position="39"/>
        <end position="56"/>
    </location>
</feature>
<comment type="catalytic activity">
    <reaction evidence="3">
        <text>1-(9Z-octadecenoyl)-sn-glycero-3-phosphate + hexadecanoyl-CoA = 1-(9Z)-octadecenoyl-2-hexadecanoyl-sn-glycero-3-phosphate + CoA</text>
        <dbReference type="Rhea" id="RHEA:37143"/>
        <dbReference type="ChEBI" id="CHEBI:57287"/>
        <dbReference type="ChEBI" id="CHEBI:57379"/>
        <dbReference type="ChEBI" id="CHEBI:74544"/>
        <dbReference type="ChEBI" id="CHEBI:74551"/>
    </reaction>
    <physiologicalReaction direction="left-to-right" evidence="3">
        <dbReference type="Rhea" id="RHEA:37144"/>
    </physiologicalReaction>
</comment>
<comment type="catalytic activity">
    <reaction evidence="2">
        <text>a 1-acyl-sn-glycero-3-phosphate + an acyl-CoA = a 1,2-diacyl-sn-glycero-3-phosphate + CoA</text>
        <dbReference type="Rhea" id="RHEA:19709"/>
        <dbReference type="ChEBI" id="CHEBI:57287"/>
        <dbReference type="ChEBI" id="CHEBI:57970"/>
        <dbReference type="ChEBI" id="CHEBI:58342"/>
        <dbReference type="ChEBI" id="CHEBI:58608"/>
        <dbReference type="EC" id="2.3.1.51"/>
    </reaction>
    <physiologicalReaction direction="left-to-right" evidence="2">
        <dbReference type="Rhea" id="RHEA:19710"/>
    </physiologicalReaction>
</comment>
<protein>
    <recommendedName>
        <fullName evidence="19">1-acyl-sn-glycerol-3-phosphate acyltransferase</fullName>
        <ecNumber evidence="19">2.3.1.51</ecNumber>
    </recommendedName>
</protein>
<evidence type="ECO:0000256" key="13">
    <source>
        <dbReference type="ARBA" id="ARBA00048293"/>
    </source>
</evidence>
<comment type="catalytic activity">
    <reaction evidence="12">
        <text>1-(6Z,9Z,12Z-octadecatrienoyl)-sn-glycero-3-phosphate + (9Z)-octadecenoyl-CoA = (6Z,9Z,12Z)-octadecatrienoyl-2-(9Z)-octadecenoyl-sn-glycero-3-phosphate + CoA</text>
        <dbReference type="Rhea" id="RHEA:37179"/>
        <dbReference type="ChEBI" id="CHEBI:57287"/>
        <dbReference type="ChEBI" id="CHEBI:57387"/>
        <dbReference type="ChEBI" id="CHEBI:74581"/>
        <dbReference type="ChEBI" id="CHEBI:74582"/>
    </reaction>
    <physiologicalReaction direction="left-to-right" evidence="12">
        <dbReference type="Rhea" id="RHEA:37180"/>
    </physiologicalReaction>
</comment>
<evidence type="ECO:0000256" key="2">
    <source>
        <dbReference type="ARBA" id="ARBA00000300"/>
    </source>
</evidence>
<dbReference type="Proteomes" id="UP000562322">
    <property type="component" value="Unassembled WGS sequence"/>
</dbReference>
<keyword evidence="8 19" id="KW-0808">Transferase</keyword>
<organism evidence="22 23">
    <name type="scientific">Alectura lathami</name>
    <name type="common">Australian brush turkey</name>
    <dbReference type="NCBI Taxonomy" id="81907"/>
    <lineage>
        <taxon>Eukaryota</taxon>
        <taxon>Metazoa</taxon>
        <taxon>Chordata</taxon>
        <taxon>Craniata</taxon>
        <taxon>Vertebrata</taxon>
        <taxon>Euteleostomi</taxon>
        <taxon>Archelosauria</taxon>
        <taxon>Archosauria</taxon>
        <taxon>Dinosauria</taxon>
        <taxon>Saurischia</taxon>
        <taxon>Theropoda</taxon>
        <taxon>Coelurosauria</taxon>
        <taxon>Aves</taxon>
        <taxon>Neognathae</taxon>
        <taxon>Galloanserae</taxon>
        <taxon>Galliformes</taxon>
        <taxon>Megapodiidae</taxon>
        <taxon>Alectura</taxon>
    </lineage>
</organism>
<evidence type="ECO:0000256" key="3">
    <source>
        <dbReference type="ARBA" id="ARBA00000816"/>
    </source>
</evidence>
<dbReference type="NCBIfam" id="TIGR00530">
    <property type="entry name" value="AGP_acyltrn"/>
    <property type="match status" value="1"/>
</dbReference>
<comment type="catalytic activity">
    <reaction evidence="11">
        <text>1-tetradecanoyl-sn-glycerol 3-phosphate + (9Z)-octadecenoyl-CoA = 1-tetradecanoyl-2-(9Z)-octadecenoyl-sn-glycero-3-phosphate + CoA</text>
        <dbReference type="Rhea" id="RHEA:37187"/>
        <dbReference type="ChEBI" id="CHEBI:57287"/>
        <dbReference type="ChEBI" id="CHEBI:57387"/>
        <dbReference type="ChEBI" id="CHEBI:72683"/>
        <dbReference type="ChEBI" id="CHEBI:74586"/>
    </reaction>
    <physiologicalReaction direction="left-to-right" evidence="11">
        <dbReference type="Rhea" id="RHEA:37188"/>
    </physiologicalReaction>
</comment>
<sequence>SSPGSTMELVLLVLLLPMAALLLYQRSAAFQYFCKVAFFNIWIVTMATVLSPFAALRGRCVENMRLLRAAIRPLKHLYDIKIQVCGSEHLNIEEPYVIVCNHQASLDIMGMVEVIPDRCVPIAKKELMYMGTVGLACWLSGIIFINRQNTGDAINVISQTAETIRRENLRVLIFPEGTRNQHKSILPFKRGAFHLAVQAQVPIFPMVISPYWDFFSSKDKKFTSGMCTIRVLPRIETQGLSPKDVPGLTETVRNIMVDVFSEMSASHCKDPRPEHPLLP</sequence>
<dbReference type="AlphaFoldDB" id="A0A7L0W4D5"/>
<evidence type="ECO:0000256" key="7">
    <source>
        <dbReference type="ARBA" id="ARBA00008655"/>
    </source>
</evidence>
<keyword evidence="20" id="KW-0472">Membrane</keyword>
<evidence type="ECO:0000256" key="19">
    <source>
        <dbReference type="RuleBase" id="RU361267"/>
    </source>
</evidence>
<keyword evidence="20" id="KW-0812">Transmembrane</keyword>
<keyword evidence="19" id="KW-0444">Lipid biosynthesis</keyword>
<dbReference type="EC" id="2.3.1.51" evidence="19"/>
<feature type="non-terminal residue" evidence="22">
    <location>
        <position position="1"/>
    </location>
</feature>
<dbReference type="OrthoDB" id="202234at2759"/>
<evidence type="ECO:0000256" key="20">
    <source>
        <dbReference type="SAM" id="Phobius"/>
    </source>
</evidence>
<dbReference type="InterPro" id="IPR002123">
    <property type="entry name" value="Plipid/glycerol_acylTrfase"/>
</dbReference>
<dbReference type="EMBL" id="VXAV01002328">
    <property type="protein sequence ID" value="NXL85282.1"/>
    <property type="molecule type" value="Genomic_DNA"/>
</dbReference>
<comment type="catalytic activity">
    <reaction evidence="1">
        <text>(11Z)-octadecenoyl-CoA + 1-(9Z-octadecenoyl)-sn-glycero-3-phosphate = 1-(9Z)-octadecenoyl-2-(11Z)-octadecenoyl-sn-glycero-3-phosphate + CoA</text>
        <dbReference type="Rhea" id="RHEA:37603"/>
        <dbReference type="ChEBI" id="CHEBI:57287"/>
        <dbReference type="ChEBI" id="CHEBI:74544"/>
        <dbReference type="ChEBI" id="CHEBI:75121"/>
        <dbReference type="ChEBI" id="CHEBI:75122"/>
    </reaction>
    <physiologicalReaction direction="left-to-right" evidence="1">
        <dbReference type="Rhea" id="RHEA:37604"/>
    </physiologicalReaction>
</comment>
<dbReference type="Pfam" id="PF01553">
    <property type="entry name" value="Acyltransferase"/>
    <property type="match status" value="1"/>
</dbReference>
<comment type="catalytic activity">
    <reaction evidence="4">
        <text>1-(9Z-octadecenoyl)-sn-glycero-3-phosphate + tetradecanoyl-CoA = 1-(9Z)-octadecenoyl-2-tetradecanoyl-sn-glycero-3-phosphate + CoA</text>
        <dbReference type="Rhea" id="RHEA:37171"/>
        <dbReference type="ChEBI" id="CHEBI:57287"/>
        <dbReference type="ChEBI" id="CHEBI:57385"/>
        <dbReference type="ChEBI" id="CHEBI:74544"/>
        <dbReference type="ChEBI" id="CHEBI:74579"/>
    </reaction>
    <physiologicalReaction direction="left-to-right" evidence="4">
        <dbReference type="Rhea" id="RHEA:37172"/>
    </physiologicalReaction>
</comment>
<dbReference type="PANTHER" id="PTHR10434:SF65">
    <property type="entry name" value="1-ACYL-SN-GLYCEROL-3-PHOSPHATE ACYLTRANSFERASE ALPHA"/>
    <property type="match status" value="1"/>
</dbReference>
<accession>A0A7L0W4D5</accession>
<evidence type="ECO:0000313" key="22">
    <source>
        <dbReference type="EMBL" id="NXL85282.1"/>
    </source>
</evidence>
<dbReference type="PANTHER" id="PTHR10434">
    <property type="entry name" value="1-ACYL-SN-GLYCEROL-3-PHOSPHATE ACYLTRANSFERASE"/>
    <property type="match status" value="1"/>
</dbReference>
<dbReference type="InterPro" id="IPR004552">
    <property type="entry name" value="AGP_acyltrans"/>
</dbReference>
<dbReference type="GO" id="GO:0006654">
    <property type="term" value="P:phosphatidic acid biosynthetic process"/>
    <property type="evidence" value="ECO:0007669"/>
    <property type="project" value="TreeGrafter"/>
</dbReference>
<dbReference type="GO" id="GO:0005783">
    <property type="term" value="C:endoplasmic reticulum"/>
    <property type="evidence" value="ECO:0007669"/>
    <property type="project" value="TreeGrafter"/>
</dbReference>
<evidence type="ECO:0000256" key="16">
    <source>
        <dbReference type="ARBA" id="ARBA00049345"/>
    </source>
</evidence>
<comment type="pathway">
    <text evidence="6">Phospholipid metabolism; CDP-diacylglycerol biosynthesis; CDP-diacylglycerol from sn-glycerol 3-phosphate: step 2/3.</text>
</comment>
<comment type="catalytic activity">
    <reaction evidence="18">
        <text>1-(9Z-octadecenoyl)-sn-glycero-3-phosphate + (9Z)-octadecenoyl-CoA = 1,2-di-(9Z-octadecenoyl)-sn-glycero-3-phosphate + CoA</text>
        <dbReference type="Rhea" id="RHEA:37131"/>
        <dbReference type="ChEBI" id="CHEBI:57287"/>
        <dbReference type="ChEBI" id="CHEBI:57387"/>
        <dbReference type="ChEBI" id="CHEBI:74544"/>
        <dbReference type="ChEBI" id="CHEBI:74546"/>
    </reaction>
    <physiologicalReaction direction="left-to-right" evidence="18">
        <dbReference type="Rhea" id="RHEA:37132"/>
    </physiologicalReaction>
</comment>
<evidence type="ECO:0000256" key="9">
    <source>
        <dbReference type="ARBA" id="ARBA00023315"/>
    </source>
</evidence>
<comment type="catalytic activity">
    <reaction evidence="17">
        <text>1-eicosanoyl-sn-glycero-3-phosphate + (9Z)-octadecenoyl-CoA = 1-eicosanoyl-2-(9Z)-octadecenoyl-sn-glycero-3-phosphate + CoA</text>
        <dbReference type="Rhea" id="RHEA:37183"/>
        <dbReference type="ChEBI" id="CHEBI:57287"/>
        <dbReference type="ChEBI" id="CHEBI:57387"/>
        <dbReference type="ChEBI" id="CHEBI:74583"/>
        <dbReference type="ChEBI" id="CHEBI:74584"/>
    </reaction>
    <physiologicalReaction direction="left-to-right" evidence="17">
        <dbReference type="Rhea" id="RHEA:37184"/>
    </physiologicalReaction>
</comment>
<comment type="catalytic activity">
    <reaction evidence="13">
        <text>1-(9Z,12Z,15Z)-octadecatrienoyl-sn-glycero-3-phosphate + (9Z)-octadecenoyl-CoA = 1-(9Z,12Z,15Z)-octadecatrienoyl-2-(9Z)-octadecenoyl-sn-glycero-3-phosphate + CoA</text>
        <dbReference type="Rhea" id="RHEA:37139"/>
        <dbReference type="ChEBI" id="CHEBI:57287"/>
        <dbReference type="ChEBI" id="CHEBI:57387"/>
        <dbReference type="ChEBI" id="CHEBI:74549"/>
        <dbReference type="ChEBI" id="CHEBI:74550"/>
    </reaction>
    <physiologicalReaction direction="left-to-right" evidence="13">
        <dbReference type="Rhea" id="RHEA:37140"/>
    </physiologicalReaction>
</comment>
<comment type="domain">
    <text evidence="19">The HXXXXD motif is essential for acyltransferase activity and may constitute the binding site for the phosphate moiety of the glycerol-3-phosphate.</text>
</comment>
<keyword evidence="20" id="KW-1133">Transmembrane helix</keyword>
<comment type="similarity">
    <text evidence="7 19">Belongs to the 1-acyl-sn-glycerol-3-phosphate acyltransferase family.</text>
</comment>
<evidence type="ECO:0000256" key="12">
    <source>
        <dbReference type="ARBA" id="ARBA00048105"/>
    </source>
</evidence>
<evidence type="ECO:0000256" key="15">
    <source>
        <dbReference type="ARBA" id="ARBA00048973"/>
    </source>
</evidence>
<evidence type="ECO:0000256" key="4">
    <source>
        <dbReference type="ARBA" id="ARBA00001783"/>
    </source>
</evidence>
<evidence type="ECO:0000256" key="6">
    <source>
        <dbReference type="ARBA" id="ARBA00004728"/>
    </source>
</evidence>
<dbReference type="CDD" id="cd07989">
    <property type="entry name" value="LPLAT_AGPAT-like"/>
    <property type="match status" value="1"/>
</dbReference>
<gene>
    <name evidence="22" type="primary">Agpat1_0</name>
    <name evidence="22" type="ORF">ALELAT_R12748</name>
</gene>
<proteinExistence type="inferred from homology"/>
<evidence type="ECO:0000256" key="5">
    <source>
        <dbReference type="ARBA" id="ARBA00004086"/>
    </source>
</evidence>
<evidence type="ECO:0000256" key="8">
    <source>
        <dbReference type="ARBA" id="ARBA00022679"/>
    </source>
</evidence>
<evidence type="ECO:0000256" key="17">
    <source>
        <dbReference type="ARBA" id="ARBA00049491"/>
    </source>
</evidence>
<dbReference type="GO" id="GO:0016020">
    <property type="term" value="C:membrane"/>
    <property type="evidence" value="ECO:0007669"/>
    <property type="project" value="InterPro"/>
</dbReference>
<evidence type="ECO:0000259" key="21">
    <source>
        <dbReference type="SMART" id="SM00563"/>
    </source>
</evidence>
<comment type="caution">
    <text evidence="22">The sequence shown here is derived from an EMBL/GenBank/DDBJ whole genome shotgun (WGS) entry which is preliminary data.</text>
</comment>
<comment type="catalytic activity">
    <reaction evidence="14">
        <text>heptadecanoyl-CoA + 1-(9Z-octadecenoyl)-sn-glycero-3-phosphate = 1-(9Z)-octadecenoyl-2-heptadecanoyl-sn-glycero-3-phosphate + CoA</text>
        <dbReference type="Rhea" id="RHEA:37155"/>
        <dbReference type="ChEBI" id="CHEBI:57287"/>
        <dbReference type="ChEBI" id="CHEBI:74307"/>
        <dbReference type="ChEBI" id="CHEBI:74544"/>
        <dbReference type="ChEBI" id="CHEBI:74558"/>
    </reaction>
    <physiologicalReaction direction="left-to-right" evidence="14">
        <dbReference type="Rhea" id="RHEA:37156"/>
    </physiologicalReaction>
</comment>
<reference evidence="22 23" key="1">
    <citation type="submission" date="2019-09" db="EMBL/GenBank/DDBJ databases">
        <title>Bird 10,000 Genomes (B10K) Project - Family phase.</title>
        <authorList>
            <person name="Zhang G."/>
        </authorList>
    </citation>
    <scope>NUCLEOTIDE SEQUENCE [LARGE SCALE GENOMIC DNA]</scope>
    <source>
        <strain evidence="22">B10K-DU-001-39</strain>
        <tissue evidence="22">Muscle</tissue>
    </source>
</reference>
<keyword evidence="9 19" id="KW-0012">Acyltransferase</keyword>
<keyword evidence="23" id="KW-1185">Reference proteome</keyword>
<comment type="catalytic activity">
    <reaction evidence="15">
        <text>pentadecanoyl-CoA + 1-(9Z-octadecenoyl)-sn-glycero-3-phosphate = 1-(9Z)-octadecenoyl-2-pentadecanoyl-sn-glycero-3-phosphate + CoA</text>
        <dbReference type="Rhea" id="RHEA:37175"/>
        <dbReference type="ChEBI" id="CHEBI:57287"/>
        <dbReference type="ChEBI" id="CHEBI:74309"/>
        <dbReference type="ChEBI" id="CHEBI:74544"/>
        <dbReference type="ChEBI" id="CHEBI:74578"/>
    </reaction>
    <physiologicalReaction direction="left-to-right" evidence="15">
        <dbReference type="Rhea" id="RHEA:37176"/>
    </physiologicalReaction>
</comment>
<keyword evidence="19" id="KW-0443">Lipid metabolism</keyword>
<comment type="function">
    <text evidence="5">Converts 1-acyl-sn-glycerol-3-phosphate (lysophosphatidic acid or LPA) into 1,2-diacyl-sn-glycerol-3-phosphate (phosphatidic acid or PA) by incorporating an acyl moiety at the sn-2 position of the glycerol backbone.</text>
</comment>
<evidence type="ECO:0000256" key="14">
    <source>
        <dbReference type="ARBA" id="ARBA00048956"/>
    </source>
</evidence>